<reference evidence="1" key="1">
    <citation type="submission" date="2017-05" db="UniProtKB">
        <authorList>
            <consortium name="EnsemblMetazoa"/>
        </authorList>
    </citation>
    <scope>IDENTIFICATION</scope>
</reference>
<protein>
    <submittedName>
        <fullName evidence="1">Uncharacterized protein</fullName>
    </submittedName>
</protein>
<dbReference type="InParanoid" id="A0A1X7VGT9"/>
<proteinExistence type="predicted"/>
<dbReference type="EnsemblMetazoa" id="Aqu2.1.38994_001">
    <property type="protein sequence ID" value="Aqu2.1.38994_001"/>
    <property type="gene ID" value="Aqu2.1.38994"/>
</dbReference>
<sequence length="99" mass="11587">MSKRTFDYLCNEVRALLQRQDTTIRRGISKPKCVAITLWCMATCSEYRTLMVLPSELCVAVHETIHAIVKKLLHVYIKFPMRQSLINMVNEFEEKWGLP</sequence>
<dbReference type="AlphaFoldDB" id="A0A1X7VGT9"/>
<evidence type="ECO:0000313" key="1">
    <source>
        <dbReference type="EnsemblMetazoa" id="Aqu2.1.38994_001"/>
    </source>
</evidence>
<organism evidence="1">
    <name type="scientific">Amphimedon queenslandica</name>
    <name type="common">Sponge</name>
    <dbReference type="NCBI Taxonomy" id="400682"/>
    <lineage>
        <taxon>Eukaryota</taxon>
        <taxon>Metazoa</taxon>
        <taxon>Porifera</taxon>
        <taxon>Demospongiae</taxon>
        <taxon>Heteroscleromorpha</taxon>
        <taxon>Haplosclerida</taxon>
        <taxon>Niphatidae</taxon>
        <taxon>Amphimedon</taxon>
    </lineage>
</organism>
<accession>A0A1X7VGT9</accession>
<name>A0A1X7VGT9_AMPQE</name>
<dbReference type="STRING" id="400682.A0A1X7VGT9"/>